<organism evidence="1 2">
    <name type="scientific">Temnothorax curvispinosus</name>
    <dbReference type="NCBI Taxonomy" id="300111"/>
    <lineage>
        <taxon>Eukaryota</taxon>
        <taxon>Metazoa</taxon>
        <taxon>Ecdysozoa</taxon>
        <taxon>Arthropoda</taxon>
        <taxon>Hexapoda</taxon>
        <taxon>Insecta</taxon>
        <taxon>Pterygota</taxon>
        <taxon>Neoptera</taxon>
        <taxon>Endopterygota</taxon>
        <taxon>Hymenoptera</taxon>
        <taxon>Apocrita</taxon>
        <taxon>Aculeata</taxon>
        <taxon>Formicoidea</taxon>
        <taxon>Formicidae</taxon>
        <taxon>Myrmicinae</taxon>
        <taxon>Temnothorax</taxon>
    </lineage>
</organism>
<evidence type="ECO:0000313" key="2">
    <source>
        <dbReference type="RefSeq" id="XP_024868813.1"/>
    </source>
</evidence>
<accession>A0A6J1PHD2</accession>
<name>A0A6J1PHD2_9HYME</name>
<dbReference type="RefSeq" id="XP_024868813.1">
    <property type="nucleotide sequence ID" value="XM_025013045.1"/>
</dbReference>
<keyword evidence="1" id="KW-1185">Reference proteome</keyword>
<evidence type="ECO:0000313" key="1">
    <source>
        <dbReference type="Proteomes" id="UP000504618"/>
    </source>
</evidence>
<reference evidence="2" key="1">
    <citation type="submission" date="2025-08" db="UniProtKB">
        <authorList>
            <consortium name="RefSeq"/>
        </authorList>
    </citation>
    <scope>IDENTIFICATION</scope>
    <source>
        <tissue evidence="2">Whole body</tissue>
    </source>
</reference>
<dbReference type="AlphaFoldDB" id="A0A6J1PHD2"/>
<protein>
    <submittedName>
        <fullName evidence="2">Uncharacterized protein LOC112452708 isoform X1</fullName>
    </submittedName>
</protein>
<dbReference type="GeneID" id="112452708"/>
<proteinExistence type="predicted"/>
<dbReference type="Proteomes" id="UP000504618">
    <property type="component" value="Unplaced"/>
</dbReference>
<gene>
    <name evidence="2" type="primary">LOC112452708</name>
</gene>
<sequence>MLTLPTSRKFSLHFRIPLRGRKAVEYFMHFQGWNLSWNKRKKRSHKMSKRLIETKQSIKNLVVERGGSRAASSTIRISEDGSSGQHADYYTEIEDCESKKSL</sequence>